<feature type="transmembrane region" description="Helical" evidence="7">
    <location>
        <begin position="46"/>
        <end position="65"/>
    </location>
</feature>
<evidence type="ECO:0000259" key="8">
    <source>
        <dbReference type="Pfam" id="PF20684"/>
    </source>
</evidence>
<evidence type="ECO:0000256" key="6">
    <source>
        <dbReference type="SAM" id="MobiDB-lite"/>
    </source>
</evidence>
<protein>
    <recommendedName>
        <fullName evidence="8">Rhodopsin domain-containing protein</fullName>
    </recommendedName>
</protein>
<comment type="caution">
    <text evidence="9">The sequence shown here is derived from an EMBL/GenBank/DDBJ whole genome shotgun (WGS) entry which is preliminary data.</text>
</comment>
<dbReference type="InterPro" id="IPR049326">
    <property type="entry name" value="Rhodopsin_dom_fungi"/>
</dbReference>
<gene>
    <name evidence="9" type="ORF">LECACI_7A009400</name>
</gene>
<feature type="transmembrane region" description="Helical" evidence="7">
    <location>
        <begin position="12"/>
        <end position="34"/>
    </location>
</feature>
<feature type="transmembrane region" description="Helical" evidence="7">
    <location>
        <begin position="105"/>
        <end position="122"/>
    </location>
</feature>
<feature type="transmembrane region" description="Helical" evidence="7">
    <location>
        <begin position="134"/>
        <end position="155"/>
    </location>
</feature>
<feature type="domain" description="Rhodopsin" evidence="8">
    <location>
        <begin position="30"/>
        <end position="163"/>
    </location>
</feature>
<sequence>MAILQAFVARDVLLAFCILGIVATTLITLLRVYVRITRQNRLREDDFALFVAVALYITMAALYIADLPYLYTVMDWLEGTTPTVDLRFIAASYTQMMKFNWAVTLFYWAVLWSVKLSLLLFFRRVISQIKRWMRAWWCILAFTLVSFCGCVVSQITSCDTPHDFTVLGKCAAPRNARAQITSLYYSYAADVLTDLLSMNRQEDGVRKCLLTVLAVMALPLRIVAALRLATRDRWILAGLFGVTSIAIVVSTIRVFLIYAKTGNGSPSPPWLGLWAVIEGMVAIIVGCIPVISQIFRTSREISSSASRGAAQPMKDFGGSDMHTASTSAGTTVECGPSPDKSRRVSTNDHHLGDDPPRYVRETEIVGSWSNSGRL</sequence>
<evidence type="ECO:0000256" key="2">
    <source>
        <dbReference type="ARBA" id="ARBA00022692"/>
    </source>
</evidence>
<keyword evidence="10" id="KW-1185">Reference proteome</keyword>
<name>A0AAI8Z873_9PEZI</name>
<dbReference type="Proteomes" id="UP001296104">
    <property type="component" value="Unassembled WGS sequence"/>
</dbReference>
<evidence type="ECO:0000256" key="5">
    <source>
        <dbReference type="ARBA" id="ARBA00038359"/>
    </source>
</evidence>
<feature type="compositionally biased region" description="Basic and acidic residues" evidence="6">
    <location>
        <begin position="339"/>
        <end position="363"/>
    </location>
</feature>
<organism evidence="9 10">
    <name type="scientific">Lecanosticta acicola</name>
    <dbReference type="NCBI Taxonomy" id="111012"/>
    <lineage>
        <taxon>Eukaryota</taxon>
        <taxon>Fungi</taxon>
        <taxon>Dikarya</taxon>
        <taxon>Ascomycota</taxon>
        <taxon>Pezizomycotina</taxon>
        <taxon>Dothideomycetes</taxon>
        <taxon>Dothideomycetidae</taxon>
        <taxon>Mycosphaerellales</taxon>
        <taxon>Mycosphaerellaceae</taxon>
        <taxon>Lecanosticta</taxon>
    </lineage>
</organism>
<dbReference type="PANTHER" id="PTHR33048:SF47">
    <property type="entry name" value="INTEGRAL MEMBRANE PROTEIN-RELATED"/>
    <property type="match status" value="1"/>
</dbReference>
<accession>A0AAI8Z873</accession>
<dbReference type="InterPro" id="IPR052337">
    <property type="entry name" value="SAT4-like"/>
</dbReference>
<proteinExistence type="inferred from homology"/>
<feature type="region of interest" description="Disordered" evidence="6">
    <location>
        <begin position="306"/>
        <end position="374"/>
    </location>
</feature>
<keyword evidence="4 7" id="KW-0472">Membrane</keyword>
<keyword evidence="2 7" id="KW-0812">Transmembrane</keyword>
<feature type="transmembrane region" description="Helical" evidence="7">
    <location>
        <begin position="204"/>
        <end position="223"/>
    </location>
</feature>
<dbReference type="GO" id="GO:0016020">
    <property type="term" value="C:membrane"/>
    <property type="evidence" value="ECO:0007669"/>
    <property type="project" value="UniProtKB-SubCell"/>
</dbReference>
<evidence type="ECO:0000256" key="4">
    <source>
        <dbReference type="ARBA" id="ARBA00023136"/>
    </source>
</evidence>
<keyword evidence="3 7" id="KW-1133">Transmembrane helix</keyword>
<comment type="subcellular location">
    <subcellularLocation>
        <location evidence="1">Membrane</location>
        <topology evidence="1">Multi-pass membrane protein</topology>
    </subcellularLocation>
</comment>
<dbReference type="PANTHER" id="PTHR33048">
    <property type="entry name" value="PTH11-LIKE INTEGRAL MEMBRANE PROTEIN (AFU_ORTHOLOGUE AFUA_5G11245)"/>
    <property type="match status" value="1"/>
</dbReference>
<evidence type="ECO:0000256" key="7">
    <source>
        <dbReference type="SAM" id="Phobius"/>
    </source>
</evidence>
<evidence type="ECO:0000313" key="9">
    <source>
        <dbReference type="EMBL" id="CAK4034242.1"/>
    </source>
</evidence>
<dbReference type="Pfam" id="PF20684">
    <property type="entry name" value="Fung_rhodopsin"/>
    <property type="match status" value="2"/>
</dbReference>
<feature type="domain" description="Rhodopsin" evidence="8">
    <location>
        <begin position="212"/>
        <end position="296"/>
    </location>
</feature>
<evidence type="ECO:0000313" key="10">
    <source>
        <dbReference type="Proteomes" id="UP001296104"/>
    </source>
</evidence>
<reference evidence="9" key="1">
    <citation type="submission" date="2023-11" db="EMBL/GenBank/DDBJ databases">
        <authorList>
            <person name="Alioto T."/>
            <person name="Alioto T."/>
            <person name="Gomez Garrido J."/>
        </authorList>
    </citation>
    <scope>NUCLEOTIDE SEQUENCE</scope>
</reference>
<feature type="transmembrane region" description="Helical" evidence="7">
    <location>
        <begin position="235"/>
        <end position="259"/>
    </location>
</feature>
<dbReference type="AlphaFoldDB" id="A0AAI8Z873"/>
<feature type="transmembrane region" description="Helical" evidence="7">
    <location>
        <begin position="271"/>
        <end position="291"/>
    </location>
</feature>
<dbReference type="EMBL" id="CAVMBE010000109">
    <property type="protein sequence ID" value="CAK4034242.1"/>
    <property type="molecule type" value="Genomic_DNA"/>
</dbReference>
<evidence type="ECO:0000256" key="1">
    <source>
        <dbReference type="ARBA" id="ARBA00004141"/>
    </source>
</evidence>
<evidence type="ECO:0000256" key="3">
    <source>
        <dbReference type="ARBA" id="ARBA00022989"/>
    </source>
</evidence>
<comment type="similarity">
    <text evidence="5">Belongs to the SAT4 family.</text>
</comment>